<dbReference type="Proteomes" id="UP001215280">
    <property type="component" value="Unassembled WGS sequence"/>
</dbReference>
<accession>A0AAD7N1Y6</accession>
<feature type="region of interest" description="Disordered" evidence="1">
    <location>
        <begin position="348"/>
        <end position="371"/>
    </location>
</feature>
<sequence length="406" mass="43699">MISKDFHGVSACATPTLATSDATSESARHLVNATIQHLEANSRPSSHGALSGGTDCRATALRAPFRTAKWVERHRLMGFGTQNLVTAAIDFRASNKAHATRENHPTAVGEATSLPMVVLSPETRAALTALSRSQKHLAPLEATFNADSMLDVLNYAPRDMHGAVAMEALLTPQAQAGLTALAEGTRSVGSSEELLGILNADAWAADVLGPKAREALSALARDPGPPVMDSNQVLEFLNAGTTVGTDVEYDMAQDSGNADFKEPDPDDIVLFQDVEDDDDFPVWAPVVEPEDTAALAEWSEEKLGEIDDLLARLNAQLAFLEDLPDEHSTDGTTSPSVMFERALSSATSCTSARPSMHHTRKGKQGSDEDGSSCVETWFGRQIVDEELEFLFLKGTREMHDKEVRSM</sequence>
<protein>
    <submittedName>
        <fullName evidence="2">Uncharacterized protein</fullName>
    </submittedName>
</protein>
<comment type="caution">
    <text evidence="2">The sequence shown here is derived from an EMBL/GenBank/DDBJ whole genome shotgun (WGS) entry which is preliminary data.</text>
</comment>
<dbReference type="EMBL" id="JARJLG010000119">
    <property type="protein sequence ID" value="KAJ7742133.1"/>
    <property type="molecule type" value="Genomic_DNA"/>
</dbReference>
<keyword evidence="3" id="KW-1185">Reference proteome</keyword>
<evidence type="ECO:0000313" key="2">
    <source>
        <dbReference type="EMBL" id="KAJ7742133.1"/>
    </source>
</evidence>
<evidence type="ECO:0000256" key="1">
    <source>
        <dbReference type="SAM" id="MobiDB-lite"/>
    </source>
</evidence>
<dbReference type="AlphaFoldDB" id="A0AAD7N1Y6"/>
<reference evidence="2" key="1">
    <citation type="submission" date="2023-03" db="EMBL/GenBank/DDBJ databases">
        <title>Massive genome expansion in bonnet fungi (Mycena s.s.) driven by repeated elements and novel gene families across ecological guilds.</title>
        <authorList>
            <consortium name="Lawrence Berkeley National Laboratory"/>
            <person name="Harder C.B."/>
            <person name="Miyauchi S."/>
            <person name="Viragh M."/>
            <person name="Kuo A."/>
            <person name="Thoen E."/>
            <person name="Andreopoulos B."/>
            <person name="Lu D."/>
            <person name="Skrede I."/>
            <person name="Drula E."/>
            <person name="Henrissat B."/>
            <person name="Morin E."/>
            <person name="Kohler A."/>
            <person name="Barry K."/>
            <person name="LaButti K."/>
            <person name="Morin E."/>
            <person name="Salamov A."/>
            <person name="Lipzen A."/>
            <person name="Mereny Z."/>
            <person name="Hegedus B."/>
            <person name="Baldrian P."/>
            <person name="Stursova M."/>
            <person name="Weitz H."/>
            <person name="Taylor A."/>
            <person name="Grigoriev I.V."/>
            <person name="Nagy L.G."/>
            <person name="Martin F."/>
            <person name="Kauserud H."/>
        </authorList>
    </citation>
    <scope>NUCLEOTIDE SEQUENCE</scope>
    <source>
        <strain evidence="2">CBHHK188m</strain>
    </source>
</reference>
<proteinExistence type="predicted"/>
<gene>
    <name evidence="2" type="ORF">DFH07DRAFT_964652</name>
</gene>
<name>A0AAD7N1Y6_9AGAR</name>
<evidence type="ECO:0000313" key="3">
    <source>
        <dbReference type="Proteomes" id="UP001215280"/>
    </source>
</evidence>
<organism evidence="2 3">
    <name type="scientific">Mycena maculata</name>
    <dbReference type="NCBI Taxonomy" id="230809"/>
    <lineage>
        <taxon>Eukaryota</taxon>
        <taxon>Fungi</taxon>
        <taxon>Dikarya</taxon>
        <taxon>Basidiomycota</taxon>
        <taxon>Agaricomycotina</taxon>
        <taxon>Agaricomycetes</taxon>
        <taxon>Agaricomycetidae</taxon>
        <taxon>Agaricales</taxon>
        <taxon>Marasmiineae</taxon>
        <taxon>Mycenaceae</taxon>
        <taxon>Mycena</taxon>
    </lineage>
</organism>